<accession>A0A841GNK6</accession>
<dbReference type="RefSeq" id="WP_170030561.1">
    <property type="nucleotide sequence ID" value="NZ_JABDTL010000001.1"/>
</dbReference>
<dbReference type="Pfam" id="PF10592">
    <property type="entry name" value="AIPR"/>
    <property type="match status" value="1"/>
</dbReference>
<proteinExistence type="predicted"/>
<sequence length="561" mass="62021">MSLIHVNHIQAGLKAMFDGLIDMTDSVNKPDHDQKQVFISRALAAYTLVQKVGLTPEAAGSAVVDSYNDNGIDAFHFDPDEHRMFIVQSKWISDGNGSPELGEVHKFLHGFRDLLQFSDIRGRFNAKVMARSAEIEAALEDSQATFSLFIAYPSNHPLSVHAQQAVDDLLSEMNDTSPMVTFQPIGQRELHRAVVLDVREDPINLEVALRDWGQRREPFQAYYGQVSASDVAAWWGEYNNRLFTENLRKFAGSTEVNEGLSGTLKGSPEHFWYFNNGITALCTRISKKPAGGPDRGTGYFVCEGVSVVNGAQTVGAIGTLADADENILGTAYVPIRFISLENTPADFATQITRATNTQNRIERRDFAALDPEQERLRTELLFEQKVYAFKTGDTPPQPDQGCTIDEATVALACAYNDLGLAVQAKREIGQLWENTSKPPYKLVFNGGVTGLHLWRAVMIMRAVDAVLRAEMAVRGGREKLVAIHGNRFILHCVYHDGETEGMDLAAIGSRDGADKLEALTRLTLERTIAAVERLHATAYPAQLFKNLGKCKQILAELVPEP</sequence>
<feature type="domain" description="Abortive phage infection protein C-terminal" evidence="1">
    <location>
        <begin position="243"/>
        <end position="470"/>
    </location>
</feature>
<dbReference type="EMBL" id="JACHIA010000001">
    <property type="protein sequence ID" value="MBB6068460.1"/>
    <property type="molecule type" value="Genomic_DNA"/>
</dbReference>
<protein>
    <recommendedName>
        <fullName evidence="1">Abortive phage infection protein C-terminal domain-containing protein</fullName>
    </recommendedName>
</protein>
<reference evidence="2 3" key="1">
    <citation type="submission" date="2020-08" db="EMBL/GenBank/DDBJ databases">
        <title>Genomic Encyclopedia of Type Strains, Phase IV (KMG-IV): sequencing the most valuable type-strain genomes for metagenomic binning, comparative biology and taxonomic classification.</title>
        <authorList>
            <person name="Goeker M."/>
        </authorList>
    </citation>
    <scope>NUCLEOTIDE SEQUENCE [LARGE SCALE GENOMIC DNA]</scope>
    <source>
        <strain evidence="2 3">DSM 29007</strain>
    </source>
</reference>
<dbReference type="Proteomes" id="UP000582837">
    <property type="component" value="Unassembled WGS sequence"/>
</dbReference>
<comment type="caution">
    <text evidence="2">The sequence shown here is derived from an EMBL/GenBank/DDBJ whole genome shotgun (WGS) entry which is preliminary data.</text>
</comment>
<dbReference type="InterPro" id="IPR018891">
    <property type="entry name" value="AIPR_C"/>
</dbReference>
<evidence type="ECO:0000313" key="2">
    <source>
        <dbReference type="EMBL" id="MBB6068460.1"/>
    </source>
</evidence>
<organism evidence="2 3">
    <name type="scientific">Longimicrobium terrae</name>
    <dbReference type="NCBI Taxonomy" id="1639882"/>
    <lineage>
        <taxon>Bacteria</taxon>
        <taxon>Pseudomonadati</taxon>
        <taxon>Gemmatimonadota</taxon>
        <taxon>Longimicrobiia</taxon>
        <taxon>Longimicrobiales</taxon>
        <taxon>Longimicrobiaceae</taxon>
        <taxon>Longimicrobium</taxon>
    </lineage>
</organism>
<dbReference type="AlphaFoldDB" id="A0A841GNK6"/>
<keyword evidence="3" id="KW-1185">Reference proteome</keyword>
<evidence type="ECO:0000313" key="3">
    <source>
        <dbReference type="Proteomes" id="UP000582837"/>
    </source>
</evidence>
<gene>
    <name evidence="2" type="ORF">HNQ61_000071</name>
</gene>
<name>A0A841GNK6_9BACT</name>
<evidence type="ECO:0000259" key="1">
    <source>
        <dbReference type="Pfam" id="PF10592"/>
    </source>
</evidence>